<protein>
    <recommendedName>
        <fullName evidence="5">Transmembrane protein</fullName>
    </recommendedName>
</protein>
<keyword evidence="4" id="KW-1185">Reference proteome</keyword>
<organism evidence="3 4">
    <name type="scientific">Globisporangium ultimum (strain ATCC 200006 / CBS 805.95 / DAOM BR144)</name>
    <name type="common">Pythium ultimum</name>
    <dbReference type="NCBI Taxonomy" id="431595"/>
    <lineage>
        <taxon>Eukaryota</taxon>
        <taxon>Sar</taxon>
        <taxon>Stramenopiles</taxon>
        <taxon>Oomycota</taxon>
        <taxon>Peronosporomycetes</taxon>
        <taxon>Pythiales</taxon>
        <taxon>Pythiaceae</taxon>
        <taxon>Globisporangium</taxon>
    </lineage>
</organism>
<keyword evidence="2" id="KW-1133">Transmembrane helix</keyword>
<dbReference type="eggNOG" id="ENOG502T2IX">
    <property type="taxonomic scope" value="Eukaryota"/>
</dbReference>
<reference evidence="3" key="3">
    <citation type="submission" date="2015-02" db="UniProtKB">
        <authorList>
            <consortium name="EnsemblProtists"/>
        </authorList>
    </citation>
    <scope>IDENTIFICATION</scope>
    <source>
        <strain evidence="3">DAOM BR144</strain>
    </source>
</reference>
<name>K3X623_GLOUD</name>
<dbReference type="InParanoid" id="K3X623"/>
<reference evidence="4" key="1">
    <citation type="journal article" date="2010" name="Genome Biol.">
        <title>Genome sequence of the necrotrophic plant pathogen Pythium ultimum reveals original pathogenicity mechanisms and effector repertoire.</title>
        <authorList>
            <person name="Levesque C.A."/>
            <person name="Brouwer H."/>
            <person name="Cano L."/>
            <person name="Hamilton J.P."/>
            <person name="Holt C."/>
            <person name="Huitema E."/>
            <person name="Raffaele S."/>
            <person name="Robideau G.P."/>
            <person name="Thines M."/>
            <person name="Win J."/>
            <person name="Zerillo M.M."/>
            <person name="Beakes G.W."/>
            <person name="Boore J.L."/>
            <person name="Busam D."/>
            <person name="Dumas B."/>
            <person name="Ferriera S."/>
            <person name="Fuerstenberg S.I."/>
            <person name="Gachon C.M."/>
            <person name="Gaulin E."/>
            <person name="Govers F."/>
            <person name="Grenville-Briggs L."/>
            <person name="Horner N."/>
            <person name="Hostetler J."/>
            <person name="Jiang R.H."/>
            <person name="Johnson J."/>
            <person name="Krajaejun T."/>
            <person name="Lin H."/>
            <person name="Meijer H.J."/>
            <person name="Moore B."/>
            <person name="Morris P."/>
            <person name="Phuntmart V."/>
            <person name="Puiu D."/>
            <person name="Shetty J."/>
            <person name="Stajich J.E."/>
            <person name="Tripathy S."/>
            <person name="Wawra S."/>
            <person name="van West P."/>
            <person name="Whitty B.R."/>
            <person name="Coutinho P.M."/>
            <person name="Henrissat B."/>
            <person name="Martin F."/>
            <person name="Thomas P.D."/>
            <person name="Tyler B.M."/>
            <person name="De Vries R.P."/>
            <person name="Kamoun S."/>
            <person name="Yandell M."/>
            <person name="Tisserat N."/>
            <person name="Buell C.R."/>
        </authorList>
    </citation>
    <scope>NUCLEOTIDE SEQUENCE</scope>
    <source>
        <strain evidence="4">DAOM:BR144</strain>
    </source>
</reference>
<feature type="transmembrane region" description="Helical" evidence="2">
    <location>
        <begin position="6"/>
        <end position="27"/>
    </location>
</feature>
<dbReference type="AlphaFoldDB" id="K3X623"/>
<keyword evidence="2" id="KW-0812">Transmembrane</keyword>
<dbReference type="Proteomes" id="UP000019132">
    <property type="component" value="Unassembled WGS sequence"/>
</dbReference>
<evidence type="ECO:0000313" key="3">
    <source>
        <dbReference type="EnsemblProtists" id="PYU1_T012672"/>
    </source>
</evidence>
<feature type="region of interest" description="Disordered" evidence="1">
    <location>
        <begin position="183"/>
        <end position="221"/>
    </location>
</feature>
<feature type="region of interest" description="Disordered" evidence="1">
    <location>
        <begin position="37"/>
        <end position="56"/>
    </location>
</feature>
<sequence>MPPRDALVPLIKLAGTAVVATIAYRYGSKHVVAAAHRQHDGRSRKATRETAEDAELSAKKEKQRALGAVAAKENAKQEEIVAEIPRSSLIVAMLLQDGNLLVSVFGVLVMVLAVMVSLAIVAMDDSVASLDELQMFAPLMCIGMTLVAVGMLNSMLRGPPKKHDGVRSAPARCPFSGAVASMPVEKMPKKDGDAAVESESEDSDDGEQTEKRVSKCPFGFG</sequence>
<proteinExistence type="predicted"/>
<feature type="transmembrane region" description="Helical" evidence="2">
    <location>
        <begin position="135"/>
        <end position="152"/>
    </location>
</feature>
<reference evidence="4" key="2">
    <citation type="submission" date="2010-04" db="EMBL/GenBank/DDBJ databases">
        <authorList>
            <person name="Buell R."/>
            <person name="Hamilton J."/>
            <person name="Hostetler J."/>
        </authorList>
    </citation>
    <scope>NUCLEOTIDE SEQUENCE [LARGE SCALE GENOMIC DNA]</scope>
    <source>
        <strain evidence="4">DAOM:BR144</strain>
    </source>
</reference>
<feature type="compositionally biased region" description="Acidic residues" evidence="1">
    <location>
        <begin position="194"/>
        <end position="207"/>
    </location>
</feature>
<evidence type="ECO:0008006" key="5">
    <source>
        <dbReference type="Google" id="ProtNLM"/>
    </source>
</evidence>
<dbReference type="EMBL" id="GL376588">
    <property type="status" value="NOT_ANNOTATED_CDS"/>
    <property type="molecule type" value="Genomic_DNA"/>
</dbReference>
<dbReference type="HOGENOM" id="CLU_1252858_0_0_1"/>
<evidence type="ECO:0000256" key="2">
    <source>
        <dbReference type="SAM" id="Phobius"/>
    </source>
</evidence>
<feature type="transmembrane region" description="Helical" evidence="2">
    <location>
        <begin position="100"/>
        <end position="123"/>
    </location>
</feature>
<evidence type="ECO:0000256" key="1">
    <source>
        <dbReference type="SAM" id="MobiDB-lite"/>
    </source>
</evidence>
<keyword evidence="2" id="KW-0472">Membrane</keyword>
<accession>K3X623</accession>
<evidence type="ECO:0000313" key="4">
    <source>
        <dbReference type="Proteomes" id="UP000019132"/>
    </source>
</evidence>
<dbReference type="EnsemblProtists" id="PYU1_T012672">
    <property type="protein sequence ID" value="PYU1_T012672"/>
    <property type="gene ID" value="PYU1_G012646"/>
</dbReference>
<dbReference type="VEuPathDB" id="FungiDB:PYU1_G012646"/>